<evidence type="ECO:0000256" key="2">
    <source>
        <dbReference type="ARBA" id="ARBA00008661"/>
    </source>
</evidence>
<dbReference type="Proteomes" id="UP000030764">
    <property type="component" value="Unassembled WGS sequence"/>
</dbReference>
<evidence type="ECO:0000256" key="7">
    <source>
        <dbReference type="ARBA" id="ARBA00022989"/>
    </source>
</evidence>
<dbReference type="GO" id="GO:0016020">
    <property type="term" value="C:membrane"/>
    <property type="evidence" value="ECO:0007669"/>
    <property type="project" value="UniProtKB-SubCell"/>
</dbReference>
<keyword evidence="13" id="KW-1185">Reference proteome</keyword>
<keyword evidence="7" id="KW-1133">Transmembrane helix</keyword>
<evidence type="ECO:0000256" key="6">
    <source>
        <dbReference type="ARBA" id="ARBA00022968"/>
    </source>
</evidence>
<name>A0A085NKE6_9BILA</name>
<dbReference type="AlphaFoldDB" id="A0A085NKE6"/>
<evidence type="ECO:0000256" key="9">
    <source>
        <dbReference type="ARBA" id="ARBA00037847"/>
    </source>
</evidence>
<dbReference type="Proteomes" id="UP000030758">
    <property type="component" value="Unassembled WGS sequence"/>
</dbReference>
<reference evidence="12 13" key="1">
    <citation type="journal article" date="2014" name="Nat. Genet.">
        <title>Genome and transcriptome of the porcine whipworm Trichuris suis.</title>
        <authorList>
            <person name="Jex A.R."/>
            <person name="Nejsum P."/>
            <person name="Schwarz E.M."/>
            <person name="Hu L."/>
            <person name="Young N.D."/>
            <person name="Hall R.S."/>
            <person name="Korhonen P.K."/>
            <person name="Liao S."/>
            <person name="Thamsborg S."/>
            <person name="Xia J."/>
            <person name="Xu P."/>
            <person name="Wang S."/>
            <person name="Scheerlinck J.P."/>
            <person name="Hofmann A."/>
            <person name="Sternberg P.W."/>
            <person name="Wang J."/>
            <person name="Gasser R.B."/>
        </authorList>
    </citation>
    <scope>NUCLEOTIDE SEQUENCE [LARGE SCALE GENOMIC DNA]</scope>
    <source>
        <strain evidence="12">DCEP-RM93F</strain>
        <strain evidence="11">DCEP-RM93M</strain>
    </source>
</reference>
<evidence type="ECO:0000313" key="12">
    <source>
        <dbReference type="EMBL" id="KFD69942.1"/>
    </source>
</evidence>
<evidence type="ECO:0000256" key="5">
    <source>
        <dbReference type="ARBA" id="ARBA00022692"/>
    </source>
</evidence>
<keyword evidence="3" id="KW-0328">Glycosyltransferase</keyword>
<keyword evidence="8" id="KW-0472">Membrane</keyword>
<dbReference type="EMBL" id="KL367491">
    <property type="protein sequence ID" value="KFD69942.1"/>
    <property type="molecule type" value="Genomic_DNA"/>
</dbReference>
<keyword evidence="4" id="KW-0808">Transferase</keyword>
<dbReference type="EMBL" id="KL363228">
    <property type="protein sequence ID" value="KFD52355.1"/>
    <property type="molecule type" value="Genomic_DNA"/>
</dbReference>
<dbReference type="InterPro" id="IPR003378">
    <property type="entry name" value="Fringe-like_glycosylTrfase"/>
</dbReference>
<dbReference type="Pfam" id="PF02434">
    <property type="entry name" value="Fringe"/>
    <property type="match status" value="1"/>
</dbReference>
<organism evidence="12">
    <name type="scientific">Trichuris suis</name>
    <name type="common">pig whipworm</name>
    <dbReference type="NCBI Taxonomy" id="68888"/>
    <lineage>
        <taxon>Eukaryota</taxon>
        <taxon>Metazoa</taxon>
        <taxon>Ecdysozoa</taxon>
        <taxon>Nematoda</taxon>
        <taxon>Enoplea</taxon>
        <taxon>Dorylaimia</taxon>
        <taxon>Trichinellida</taxon>
        <taxon>Trichuridae</taxon>
        <taxon>Trichuris</taxon>
    </lineage>
</organism>
<keyword evidence="5" id="KW-0812">Transmembrane</keyword>
<dbReference type="Gene3D" id="3.90.550.50">
    <property type="match status" value="1"/>
</dbReference>
<dbReference type="PANTHER" id="PTHR10811">
    <property type="entry name" value="FRINGE-RELATED"/>
    <property type="match status" value="1"/>
</dbReference>
<feature type="domain" description="Fringe-like glycosyltransferase" evidence="10">
    <location>
        <begin position="43"/>
        <end position="258"/>
    </location>
</feature>
<comment type="subcellular location">
    <subcellularLocation>
        <location evidence="9">Endomembrane system</location>
        <topology evidence="9">Single-pass membrane protein</topology>
    </subcellularLocation>
    <subcellularLocation>
        <location evidence="1">Membrane</location>
        <topology evidence="1">Single-pass type II membrane protein</topology>
    </subcellularLocation>
</comment>
<evidence type="ECO:0000313" key="11">
    <source>
        <dbReference type="EMBL" id="KFD52355.1"/>
    </source>
</evidence>
<protein>
    <recommendedName>
        <fullName evidence="10">Fringe-like glycosyltransferase domain-containing protein</fullName>
    </recommendedName>
</protein>
<comment type="similarity">
    <text evidence="2">Belongs to the glycosyltransferase 31 family.</text>
</comment>
<keyword evidence="6" id="KW-0735">Signal-anchor</keyword>
<evidence type="ECO:0000256" key="3">
    <source>
        <dbReference type="ARBA" id="ARBA00022676"/>
    </source>
</evidence>
<evidence type="ECO:0000256" key="8">
    <source>
        <dbReference type="ARBA" id="ARBA00023136"/>
    </source>
</evidence>
<dbReference type="GO" id="GO:0012505">
    <property type="term" value="C:endomembrane system"/>
    <property type="evidence" value="ECO:0007669"/>
    <property type="project" value="UniProtKB-SubCell"/>
</dbReference>
<proteinExistence type="inferred from homology"/>
<evidence type="ECO:0000259" key="10">
    <source>
        <dbReference type="Pfam" id="PF02434"/>
    </source>
</evidence>
<evidence type="ECO:0000256" key="1">
    <source>
        <dbReference type="ARBA" id="ARBA00004606"/>
    </source>
</evidence>
<evidence type="ECO:0000313" key="13">
    <source>
        <dbReference type="Proteomes" id="UP000030764"/>
    </source>
</evidence>
<gene>
    <name evidence="11" type="ORF">M513_06736</name>
    <name evidence="12" type="ORF">M514_06736</name>
</gene>
<dbReference type="GO" id="GO:0016757">
    <property type="term" value="F:glycosyltransferase activity"/>
    <property type="evidence" value="ECO:0007669"/>
    <property type="project" value="UniProtKB-KW"/>
</dbReference>
<sequence>MVKTFLRSKENQTMCWTWALLLLLMFASYLQTRRHWNFENAKNTDGSDVFITIKTSRIFHNTRVRCILETWFKLAPDNIYFITDTADPILSNKTNDHLISTPCRGGSHGINALLCKLTAELLAYSETSRRWFCHFDDDNYVNLFALRELLDTMDPRGDHYIGKKSLSHPMGYDLTSPFWFGTGGAGFCLSRALFNKIMPYLVRGYRLKGRLPDDVMVGHLVHIVHAKLNEIDRFHSHLEKGSPEWTRGTARQQISFSHLYDVKEKTCPFRKLHCFLFPDDALCTPVKNDQIKGLR</sequence>
<evidence type="ECO:0000256" key="4">
    <source>
        <dbReference type="ARBA" id="ARBA00022679"/>
    </source>
</evidence>
<accession>A0A085NKE6</accession>